<evidence type="ECO:0000256" key="9">
    <source>
        <dbReference type="ARBA" id="ARBA00022695"/>
    </source>
</evidence>
<dbReference type="GO" id="GO:0003887">
    <property type="term" value="F:DNA-directed DNA polymerase activity"/>
    <property type="evidence" value="ECO:0007669"/>
    <property type="project" value="UniProtKB-KW"/>
</dbReference>
<dbReference type="Pfam" id="PF14520">
    <property type="entry name" value="HHH_5"/>
    <property type="match status" value="1"/>
</dbReference>
<evidence type="ECO:0000256" key="18">
    <source>
        <dbReference type="ARBA" id="ARBA00044632"/>
    </source>
</evidence>
<dbReference type="SUPFAM" id="SSF89550">
    <property type="entry name" value="PHP domain-like"/>
    <property type="match status" value="1"/>
</dbReference>
<dbReference type="SMART" id="SM00483">
    <property type="entry name" value="POLXc"/>
    <property type="match status" value="1"/>
</dbReference>
<dbReference type="InterPro" id="IPR002054">
    <property type="entry name" value="DNA-dir_DNA_pol_X"/>
</dbReference>
<evidence type="ECO:0000313" key="26">
    <source>
        <dbReference type="Proteomes" id="UP000185608"/>
    </source>
</evidence>
<dbReference type="InterPro" id="IPR016195">
    <property type="entry name" value="Pol/histidinol_Pase-like"/>
</dbReference>
<keyword evidence="14" id="KW-0915">Sodium</keyword>
<evidence type="ECO:0000256" key="12">
    <source>
        <dbReference type="ARBA" id="ARBA00022843"/>
    </source>
</evidence>
<evidence type="ECO:0000256" key="16">
    <source>
        <dbReference type="ARBA" id="ARBA00035717"/>
    </source>
</evidence>
<dbReference type="KEGG" id="halh:HTSR_1408"/>
<evidence type="ECO:0000256" key="21">
    <source>
        <dbReference type="ARBA" id="ARBA00049244"/>
    </source>
</evidence>
<dbReference type="RefSeq" id="WP_070365266.1">
    <property type="nucleotide sequence ID" value="NZ_CP016070.1"/>
</dbReference>
<dbReference type="CDD" id="cd00141">
    <property type="entry name" value="NT_POLXc"/>
    <property type="match status" value="1"/>
</dbReference>
<dbReference type="CDD" id="cd07436">
    <property type="entry name" value="PHP_PolX"/>
    <property type="match status" value="1"/>
</dbReference>
<dbReference type="PATRIC" id="fig|1855411.3.peg.1409"/>
<comment type="cofactor">
    <cofactor evidence="1">
        <name>Mg(2+)</name>
        <dbReference type="ChEBI" id="CHEBI:18420"/>
    </cofactor>
</comment>
<feature type="domain" description="Helix-hairpin-helix DNA-binding motif class 1" evidence="22">
    <location>
        <begin position="128"/>
        <end position="147"/>
    </location>
</feature>
<dbReference type="GO" id="GO:0008270">
    <property type="term" value="F:zinc ion binding"/>
    <property type="evidence" value="ECO:0007669"/>
    <property type="project" value="TreeGrafter"/>
</dbReference>
<feature type="domain" description="DNA-directed DNA polymerase X" evidence="24">
    <location>
        <begin position="2"/>
        <end position="326"/>
    </location>
</feature>
<evidence type="ECO:0000313" key="25">
    <source>
        <dbReference type="EMBL" id="AOW80584.1"/>
    </source>
</evidence>
<evidence type="ECO:0000256" key="1">
    <source>
        <dbReference type="ARBA" id="ARBA00001946"/>
    </source>
</evidence>
<dbReference type="Pfam" id="PF02811">
    <property type="entry name" value="PHP"/>
    <property type="match status" value="1"/>
</dbReference>
<dbReference type="SUPFAM" id="SSF81301">
    <property type="entry name" value="Nucleotidyltransferase"/>
    <property type="match status" value="1"/>
</dbReference>
<feature type="domain" description="Polymerase/histidinol phosphatase N-terminal" evidence="23">
    <location>
        <begin position="350"/>
        <end position="430"/>
    </location>
</feature>
<dbReference type="InterPro" id="IPR010994">
    <property type="entry name" value="RuvA_2-like"/>
</dbReference>
<evidence type="ECO:0000256" key="11">
    <source>
        <dbReference type="ARBA" id="ARBA00022763"/>
    </source>
</evidence>
<dbReference type="Proteomes" id="UP000185608">
    <property type="component" value="Chromosome"/>
</dbReference>
<dbReference type="SUPFAM" id="SSF47781">
    <property type="entry name" value="RuvA domain 2-like"/>
    <property type="match status" value="1"/>
</dbReference>
<dbReference type="Pfam" id="PF14716">
    <property type="entry name" value="HHH_8"/>
    <property type="match status" value="1"/>
</dbReference>
<evidence type="ECO:0000256" key="14">
    <source>
        <dbReference type="ARBA" id="ARBA00023053"/>
    </source>
</evidence>
<evidence type="ECO:0000256" key="10">
    <source>
        <dbReference type="ARBA" id="ARBA00022705"/>
    </source>
</evidence>
<evidence type="ECO:0000256" key="8">
    <source>
        <dbReference type="ARBA" id="ARBA00022679"/>
    </source>
</evidence>
<dbReference type="InterPro" id="IPR047967">
    <property type="entry name" value="PolX_PHP"/>
</dbReference>
<organism evidence="25 26">
    <name type="scientific">Halodesulfurarchaeum formicicum</name>
    <dbReference type="NCBI Taxonomy" id="1873524"/>
    <lineage>
        <taxon>Archaea</taxon>
        <taxon>Methanobacteriati</taxon>
        <taxon>Methanobacteriota</taxon>
        <taxon>Stenosarchaea group</taxon>
        <taxon>Halobacteria</taxon>
        <taxon>Halobacteriales</taxon>
        <taxon>Halobacteriaceae</taxon>
        <taxon>Halodesulfurarchaeum</taxon>
    </lineage>
</organism>
<evidence type="ECO:0000256" key="17">
    <source>
        <dbReference type="ARBA" id="ARBA00035726"/>
    </source>
</evidence>
<keyword evidence="8" id="KW-0808">Transferase</keyword>
<comment type="catalytic activity">
    <reaction evidence="19">
        <text>a 5'-end 2'-deoxyribose-2'-deoxyribonucleotide-DNA = (2E,4S)-4-hydroxypenten-2-al-5-phosphate + a 5'-end 5'-phospho-2'-deoxyribonucleoside-DNA + H(+)</text>
        <dbReference type="Rhea" id="RHEA:76255"/>
        <dbReference type="Rhea" id="RHEA-COMP:13180"/>
        <dbReference type="Rhea" id="RHEA-COMP:18657"/>
        <dbReference type="ChEBI" id="CHEBI:15378"/>
        <dbReference type="ChEBI" id="CHEBI:136412"/>
        <dbReference type="ChEBI" id="CHEBI:195194"/>
        <dbReference type="ChEBI" id="CHEBI:195195"/>
    </reaction>
</comment>
<dbReference type="InterPro" id="IPR043519">
    <property type="entry name" value="NT_sf"/>
</dbReference>
<keyword evidence="7" id="KW-0237">DNA synthesis</keyword>
<evidence type="ECO:0000256" key="2">
    <source>
        <dbReference type="ARBA" id="ARBA00004496"/>
    </source>
</evidence>
<dbReference type="STRING" id="1873524.HSR6_1480"/>
<accession>A0A1D8S5F5</accession>
<evidence type="ECO:0000259" key="22">
    <source>
        <dbReference type="SMART" id="SM00278"/>
    </source>
</evidence>
<dbReference type="NCBIfam" id="NF006375">
    <property type="entry name" value="PRK08609.1"/>
    <property type="match status" value="1"/>
</dbReference>
<evidence type="ECO:0000256" key="6">
    <source>
        <dbReference type="ARBA" id="ARBA00022481"/>
    </source>
</evidence>
<sequence length="582" mass="62529">MVTNNTVADRLEEFAALLEAQDVEYKPRAYRNAAANVRSHPEPIEDLAASGLDAVTAIEGVGEAIGEKIIEYVETGSIEELETERANLPVDMAALTRVEGVGPKTVGALYEALGIETLDDLEAAAEAGEIQSVSGFGAKTEQNILANIPFARQAGERVLLGNARPVGEDVLAFARGLDGVERAELAGSLRRWRPTIGDVDVLIASDSKAAVTTRLTDWERVESVAESGETKTSLRVADMQVDFRLVDPGEFGSALVYFTGSRDHNIALRNRAIERDRKVNEYGVFAVTEEQRAAQDTRAGTRLAGEDETAVYEALDLPWIPPELRENRGEIAAAGEDSLPDLLEAADLRGDLHAHTDWSDGENTIEEMVTGAAEYGHDYLVISDHAAGPGVFGDSGLEDDEIREQIEEVRAVAADAPIEVLTGIEANVGPDGTVGETDTAVLAELDVVIASPHADLRDDADRTERLIKAMENPAVDVLGHPSGRLLNQRPAMEFDADRLGAAAAENGVALEVNANPHRLDLWGSAVKAAIEAGATIAIDTDAHAPSEFAYQRFGVHTARRGWAEATDVLNTRDIDGLREFLH</sequence>
<dbReference type="InterPro" id="IPR010996">
    <property type="entry name" value="HHH_MUS81"/>
</dbReference>
<dbReference type="GO" id="GO:0005829">
    <property type="term" value="C:cytosol"/>
    <property type="evidence" value="ECO:0007669"/>
    <property type="project" value="TreeGrafter"/>
</dbReference>
<dbReference type="InterPro" id="IPR022311">
    <property type="entry name" value="PolX-like"/>
</dbReference>
<evidence type="ECO:0000256" key="20">
    <source>
        <dbReference type="ARBA" id="ARBA00045548"/>
    </source>
</evidence>
<dbReference type="Gene3D" id="3.30.210.10">
    <property type="entry name" value="DNA polymerase, thumb domain"/>
    <property type="match status" value="1"/>
</dbReference>
<dbReference type="Pfam" id="PF14791">
    <property type="entry name" value="DNA_pol_B_thumb"/>
    <property type="match status" value="1"/>
</dbReference>
<evidence type="ECO:0000256" key="19">
    <source>
        <dbReference type="ARBA" id="ARBA00044678"/>
    </source>
</evidence>
<evidence type="ECO:0000256" key="7">
    <source>
        <dbReference type="ARBA" id="ARBA00022634"/>
    </source>
</evidence>
<comment type="function">
    <text evidence="20">Repair polymerase that plays a key role in base-excision repair. During this process, the damaged base is excised by specific DNA glycosylases, the DNA backbone is nicked at the abasic site by an apurinic/apyrimidic (AP) endonuclease, and POLB removes 5'-deoxyribose-phosphate from the preincised AP site acting as a 5'-deoxyribose-phosphate lyase (5'-dRP lyase); through its DNA polymerase activity, it adds one nucleotide to the 3' end of the arising single-nucleotide gap. Conducts 'gap-filling' DNA synthesis in a stepwise distributive fashion rather than in a processive fashion as for other DNA polymerases. It is also able to cleave sugar-phosphate bonds 3' to an intact AP site, acting as an AP lyase.</text>
</comment>
<evidence type="ECO:0000256" key="5">
    <source>
        <dbReference type="ARBA" id="ARBA00020020"/>
    </source>
</evidence>
<dbReference type="InterPro" id="IPR050243">
    <property type="entry name" value="PHP_phosphatase"/>
</dbReference>
<feature type="domain" description="Helix-hairpin-helix DNA-binding motif class 1" evidence="22">
    <location>
        <begin position="53"/>
        <end position="72"/>
    </location>
</feature>
<dbReference type="EMBL" id="CP016070">
    <property type="protein sequence ID" value="AOW80584.1"/>
    <property type="molecule type" value="Genomic_DNA"/>
</dbReference>
<dbReference type="SMART" id="SM00278">
    <property type="entry name" value="HhH1"/>
    <property type="match status" value="3"/>
</dbReference>
<dbReference type="Gene3D" id="3.30.460.10">
    <property type="entry name" value="Beta Polymerase, domain 2"/>
    <property type="match status" value="1"/>
</dbReference>
<dbReference type="Gene3D" id="3.20.20.140">
    <property type="entry name" value="Metal-dependent hydrolases"/>
    <property type="match status" value="1"/>
</dbReference>
<dbReference type="InterPro" id="IPR003583">
    <property type="entry name" value="Hlx-hairpin-Hlx_DNA-bd_motif"/>
</dbReference>
<proteinExistence type="predicted"/>
<keyword evidence="13" id="KW-0239">DNA-directed DNA polymerase</keyword>
<dbReference type="GO" id="GO:0140078">
    <property type="term" value="F:class I DNA-(apurinic or apyrimidinic site) endonuclease activity"/>
    <property type="evidence" value="ECO:0007669"/>
    <property type="project" value="UniProtKB-EC"/>
</dbReference>
<gene>
    <name evidence="25" type="ORF">HTSR_1408</name>
</gene>
<protein>
    <recommendedName>
        <fullName evidence="5">DNA polymerase beta</fullName>
        <ecNumber evidence="3">2.7.7.7</ecNumber>
        <ecNumber evidence="4">4.2.99.18</ecNumber>
    </recommendedName>
    <alternativeName>
        <fullName evidence="16">5'-deoxyribose-phosphate lyase</fullName>
    </alternativeName>
    <alternativeName>
        <fullName evidence="17">AP lyase</fullName>
    </alternativeName>
</protein>
<keyword evidence="15" id="KW-0234">DNA repair</keyword>
<reference evidence="25 26" key="1">
    <citation type="submission" date="2016-06" db="EMBL/GenBank/DDBJ databases">
        <title>Discovery of anaerobic lithoheterotrophic haloarchaeon capable of sulfur respiration by hydrogen and formate.</title>
        <authorList>
            <person name="Sorokin D.Y."/>
            <person name="Kublanov I.V."/>
            <person name="Roman P."/>
            <person name="Sinninghe Damste J.S."/>
            <person name="Golyshin P.N."/>
            <person name="Rojo D."/>
            <person name="Ciordia S."/>
            <person name="Mena Md.C."/>
            <person name="Ferrer M."/>
            <person name="Smedile F."/>
            <person name="Messina E."/>
            <person name="La Cono V."/>
            <person name="Yakimov M.M."/>
        </authorList>
    </citation>
    <scope>NUCLEOTIDE SEQUENCE [LARGE SCALE GENOMIC DNA]</scope>
    <source>
        <strain evidence="25 26">HTSR1</strain>
    </source>
</reference>
<dbReference type="PRINTS" id="PR00870">
    <property type="entry name" value="DNAPOLXBETA"/>
</dbReference>
<keyword evidence="10" id="KW-0235">DNA replication</keyword>
<feature type="domain" description="Helix-hairpin-helix DNA-binding motif class 1" evidence="22">
    <location>
        <begin position="93"/>
        <end position="112"/>
    </location>
</feature>
<dbReference type="InterPro" id="IPR037160">
    <property type="entry name" value="DNA_Pol_thumb_sf"/>
</dbReference>
<dbReference type="InterPro" id="IPR003141">
    <property type="entry name" value="Pol/His_phosphatase_N"/>
</dbReference>
<name>A0A1D8S5F5_9EURY</name>
<dbReference type="InterPro" id="IPR027421">
    <property type="entry name" value="DNA_pol_lamdba_lyase_dom_sf"/>
</dbReference>
<evidence type="ECO:0000259" key="23">
    <source>
        <dbReference type="SMART" id="SM00481"/>
    </source>
</evidence>
<dbReference type="InterPro" id="IPR029398">
    <property type="entry name" value="PolB_thumb"/>
</dbReference>
<dbReference type="InterPro" id="IPR002008">
    <property type="entry name" value="DNA_pol_X_beta-like"/>
</dbReference>
<comment type="catalytic activity">
    <reaction evidence="21">
        <text>DNA(n) + a 2'-deoxyribonucleoside 5'-triphosphate = DNA(n+1) + diphosphate</text>
        <dbReference type="Rhea" id="RHEA:22508"/>
        <dbReference type="Rhea" id="RHEA-COMP:17339"/>
        <dbReference type="Rhea" id="RHEA-COMP:17340"/>
        <dbReference type="ChEBI" id="CHEBI:33019"/>
        <dbReference type="ChEBI" id="CHEBI:61560"/>
        <dbReference type="ChEBI" id="CHEBI:173112"/>
        <dbReference type="EC" id="2.7.7.7"/>
    </reaction>
</comment>
<evidence type="ECO:0000256" key="15">
    <source>
        <dbReference type="ARBA" id="ARBA00023204"/>
    </source>
</evidence>
<comment type="subcellular location">
    <subcellularLocation>
        <location evidence="2">Cytoplasm</location>
    </subcellularLocation>
</comment>
<dbReference type="Gene3D" id="1.10.150.20">
    <property type="entry name" value="5' to 3' exonuclease, C-terminal subdomain"/>
    <property type="match status" value="1"/>
</dbReference>
<dbReference type="PIRSF" id="PIRSF005047">
    <property type="entry name" value="UCP005047_YshC"/>
    <property type="match status" value="1"/>
</dbReference>
<evidence type="ECO:0000256" key="13">
    <source>
        <dbReference type="ARBA" id="ARBA00022932"/>
    </source>
</evidence>
<dbReference type="PANTHER" id="PTHR36928">
    <property type="entry name" value="PHOSPHATASE YCDX-RELATED"/>
    <property type="match status" value="1"/>
</dbReference>
<keyword evidence="12" id="KW-0832">Ubl conjugation</keyword>
<dbReference type="AlphaFoldDB" id="A0A1D8S5F5"/>
<dbReference type="Gene3D" id="1.10.150.110">
    <property type="entry name" value="DNA polymerase beta, N-terminal domain-like"/>
    <property type="match status" value="1"/>
</dbReference>
<keyword evidence="6" id="KW-0488">Methylation</keyword>
<dbReference type="EC" id="4.2.99.18" evidence="4"/>
<dbReference type="GO" id="GO:0006281">
    <property type="term" value="P:DNA repair"/>
    <property type="evidence" value="ECO:0007669"/>
    <property type="project" value="UniProtKB-KW"/>
</dbReference>
<dbReference type="EC" id="2.7.7.7" evidence="3"/>
<evidence type="ECO:0000259" key="24">
    <source>
        <dbReference type="SMART" id="SM00483"/>
    </source>
</evidence>
<dbReference type="GO" id="GO:0003677">
    <property type="term" value="F:DNA binding"/>
    <property type="evidence" value="ECO:0007669"/>
    <property type="project" value="InterPro"/>
</dbReference>
<dbReference type="InterPro" id="IPR004013">
    <property type="entry name" value="PHP_dom"/>
</dbReference>
<dbReference type="SMART" id="SM00481">
    <property type="entry name" value="POLIIIAc"/>
    <property type="match status" value="1"/>
</dbReference>
<evidence type="ECO:0000256" key="4">
    <source>
        <dbReference type="ARBA" id="ARBA00012720"/>
    </source>
</evidence>
<dbReference type="GO" id="GO:0042578">
    <property type="term" value="F:phosphoric ester hydrolase activity"/>
    <property type="evidence" value="ECO:0007669"/>
    <property type="project" value="TreeGrafter"/>
</dbReference>
<comment type="catalytic activity">
    <reaction evidence="18">
        <text>2'-deoxyribonucleotide-(2'-deoxyribose 5'-phosphate)-2'-deoxyribonucleotide-DNA = a 3'-end 2'-deoxyribonucleotide-(2,3-dehydro-2,3-deoxyribose 5'-phosphate)-DNA + a 5'-end 5'-phospho-2'-deoxyribonucleoside-DNA + H(+)</text>
        <dbReference type="Rhea" id="RHEA:66592"/>
        <dbReference type="Rhea" id="RHEA-COMP:13180"/>
        <dbReference type="Rhea" id="RHEA-COMP:16897"/>
        <dbReference type="Rhea" id="RHEA-COMP:17067"/>
        <dbReference type="ChEBI" id="CHEBI:15378"/>
        <dbReference type="ChEBI" id="CHEBI:136412"/>
        <dbReference type="ChEBI" id="CHEBI:157695"/>
        <dbReference type="ChEBI" id="CHEBI:167181"/>
        <dbReference type="EC" id="4.2.99.18"/>
    </reaction>
</comment>
<dbReference type="GeneID" id="29829401"/>
<evidence type="ECO:0000256" key="3">
    <source>
        <dbReference type="ARBA" id="ARBA00012417"/>
    </source>
</evidence>
<dbReference type="PANTHER" id="PTHR36928:SF1">
    <property type="entry name" value="PHOSPHATASE YCDX-RELATED"/>
    <property type="match status" value="1"/>
</dbReference>
<keyword evidence="11" id="KW-0227">DNA damage</keyword>
<keyword evidence="9" id="KW-0548">Nucleotidyltransferase</keyword>
<dbReference type="SUPFAM" id="SSF47802">
    <property type="entry name" value="DNA polymerase beta, N-terminal domain-like"/>
    <property type="match status" value="1"/>
</dbReference>